<gene>
    <name evidence="1" type="ORF">LEP1GSC116_0017</name>
</gene>
<accession>M6R2T4</accession>
<comment type="caution">
    <text evidence="1">The sequence shown here is derived from an EMBL/GenBank/DDBJ whole genome shotgun (WGS) entry which is preliminary data.</text>
</comment>
<dbReference type="Proteomes" id="UP000012092">
    <property type="component" value="Unassembled WGS sequence"/>
</dbReference>
<reference evidence="1 2" key="1">
    <citation type="submission" date="2013-01" db="EMBL/GenBank/DDBJ databases">
        <authorList>
            <person name="Harkins D.M."/>
            <person name="Durkin A.S."/>
            <person name="Brinkac L.M."/>
            <person name="Haft D.H."/>
            <person name="Selengut J.D."/>
            <person name="Sanka R."/>
            <person name="DePew J."/>
            <person name="Purushe J."/>
            <person name="Picardeau M."/>
            <person name="Werts C."/>
            <person name="Goarant C."/>
            <person name="Vinetz J.M."/>
            <person name="Sutton G.G."/>
            <person name="Nierman W.C."/>
            <person name="Fouts D.E."/>
        </authorList>
    </citation>
    <scope>NUCLEOTIDE SEQUENCE [LARGE SCALE GENOMIC DNA]</scope>
    <source>
        <strain evidence="1 2">Verdun HP</strain>
    </source>
</reference>
<evidence type="ECO:0000313" key="1">
    <source>
        <dbReference type="EMBL" id="EMO02422.1"/>
    </source>
</evidence>
<dbReference type="AlphaFoldDB" id="M6R2T4"/>
<dbReference type="EMBL" id="AHNZ02001056">
    <property type="protein sequence ID" value="EMO02422.1"/>
    <property type="molecule type" value="Genomic_DNA"/>
</dbReference>
<organism evidence="1 2">
    <name type="scientific">Leptospira interrogans serovar Icterohaemorrhagiae str. Verdun HP</name>
    <dbReference type="NCBI Taxonomy" id="1049910"/>
    <lineage>
        <taxon>Bacteria</taxon>
        <taxon>Pseudomonadati</taxon>
        <taxon>Spirochaetota</taxon>
        <taxon>Spirochaetia</taxon>
        <taxon>Leptospirales</taxon>
        <taxon>Leptospiraceae</taxon>
        <taxon>Leptospira</taxon>
    </lineage>
</organism>
<sequence length="61" mass="7137">MEEFIFLMDTTLPFSIRISEGSEYSCFPGRIYFTGFKIIDSEEIDDAIKSKNVNKETTRFK</sequence>
<protein>
    <submittedName>
        <fullName evidence="1">Uncharacterized protein</fullName>
    </submittedName>
</protein>
<name>M6R2T4_LEPIR</name>
<proteinExistence type="predicted"/>
<evidence type="ECO:0000313" key="2">
    <source>
        <dbReference type="Proteomes" id="UP000012092"/>
    </source>
</evidence>